<dbReference type="GO" id="GO:0005960">
    <property type="term" value="C:glycine cleavage complex"/>
    <property type="evidence" value="ECO:0007669"/>
    <property type="project" value="InterPro"/>
</dbReference>
<dbReference type="GO" id="GO:0005829">
    <property type="term" value="C:cytosol"/>
    <property type="evidence" value="ECO:0007669"/>
    <property type="project" value="TreeGrafter"/>
</dbReference>
<dbReference type="OrthoDB" id="9796712at2"/>
<keyword evidence="1" id="KW-0450">Lipoyl</keyword>
<proteinExistence type="predicted"/>
<evidence type="ECO:0000256" key="1">
    <source>
        <dbReference type="ARBA" id="ARBA00022823"/>
    </source>
</evidence>
<sequence length="224" mass="25022">MTVILVLMTFGIFLLIDYVRTQRQTAKQPVLQAVLREAAPRIVPALVAGFQVPENLRYHAGHTWALSESRDLVRVGMDDFASKLVGKIDSIALPQRGRWIRQGQKIWTIFRDGKSVDMVSPIEGTVSDINEAVVKDPELARKDPFGEGWLLTVQAPDAKTNFRNLLGGMLARVWTEESALRLRKRMPIAMASALAQDGGVAVDDITQHLPDQDWATLTKEFFLS</sequence>
<dbReference type="PANTHER" id="PTHR11715">
    <property type="entry name" value="GLYCINE CLEAVAGE SYSTEM H PROTEIN"/>
    <property type="match status" value="1"/>
</dbReference>
<gene>
    <name evidence="2" type="ORF">SBA1_470068</name>
</gene>
<evidence type="ECO:0000313" key="3">
    <source>
        <dbReference type="Proteomes" id="UP000238701"/>
    </source>
</evidence>
<dbReference type="Pfam" id="PF01597">
    <property type="entry name" value="GCV_H"/>
    <property type="match status" value="1"/>
</dbReference>
<organism evidence="2 3">
    <name type="scientific">Candidatus Sulfotelmatobacter kueseliae</name>
    <dbReference type="NCBI Taxonomy" id="2042962"/>
    <lineage>
        <taxon>Bacteria</taxon>
        <taxon>Pseudomonadati</taxon>
        <taxon>Acidobacteriota</taxon>
        <taxon>Terriglobia</taxon>
        <taxon>Terriglobales</taxon>
        <taxon>Candidatus Korobacteraceae</taxon>
        <taxon>Candidatus Sulfotelmatobacter</taxon>
    </lineage>
</organism>
<dbReference type="GO" id="GO:0009249">
    <property type="term" value="P:protein lipoylation"/>
    <property type="evidence" value="ECO:0007669"/>
    <property type="project" value="TreeGrafter"/>
</dbReference>
<dbReference type="AlphaFoldDB" id="A0A2U3KTF3"/>
<dbReference type="EMBL" id="OMOD01000141">
    <property type="protein sequence ID" value="SPF42849.1"/>
    <property type="molecule type" value="Genomic_DNA"/>
</dbReference>
<protein>
    <submittedName>
        <fullName evidence="2">Glycine cleavage H-protein</fullName>
    </submittedName>
</protein>
<dbReference type="CDD" id="cd06848">
    <property type="entry name" value="GCS_H"/>
    <property type="match status" value="1"/>
</dbReference>
<dbReference type="GO" id="GO:0019464">
    <property type="term" value="P:glycine decarboxylation via glycine cleavage system"/>
    <property type="evidence" value="ECO:0007669"/>
    <property type="project" value="InterPro"/>
</dbReference>
<reference evidence="3" key="1">
    <citation type="submission" date="2018-02" db="EMBL/GenBank/DDBJ databases">
        <authorList>
            <person name="Hausmann B."/>
        </authorList>
    </citation>
    <scope>NUCLEOTIDE SEQUENCE [LARGE SCALE GENOMIC DNA]</scope>
    <source>
        <strain evidence="3">Peat soil MAG SbA1</strain>
    </source>
</reference>
<dbReference type="InterPro" id="IPR002930">
    <property type="entry name" value="GCV_H"/>
</dbReference>
<dbReference type="Proteomes" id="UP000238701">
    <property type="component" value="Unassembled WGS sequence"/>
</dbReference>
<dbReference type="InterPro" id="IPR033753">
    <property type="entry name" value="GCV_H/Fam206"/>
</dbReference>
<evidence type="ECO:0000313" key="2">
    <source>
        <dbReference type="EMBL" id="SPF42849.1"/>
    </source>
</evidence>
<accession>A0A2U3KTF3</accession>
<dbReference type="SUPFAM" id="SSF51230">
    <property type="entry name" value="Single hybrid motif"/>
    <property type="match status" value="1"/>
</dbReference>
<dbReference type="PANTHER" id="PTHR11715:SF3">
    <property type="entry name" value="GLYCINE CLEAVAGE SYSTEM H PROTEIN-RELATED"/>
    <property type="match status" value="1"/>
</dbReference>
<dbReference type="Gene3D" id="2.40.50.100">
    <property type="match status" value="1"/>
</dbReference>
<name>A0A2U3KTF3_9BACT</name>
<dbReference type="InterPro" id="IPR011053">
    <property type="entry name" value="Single_hybrid_motif"/>
</dbReference>